<dbReference type="InterPro" id="IPR004332">
    <property type="entry name" value="Transposase_MuDR"/>
</dbReference>
<dbReference type="PANTHER" id="PTHR31973">
    <property type="entry name" value="POLYPROTEIN, PUTATIVE-RELATED"/>
    <property type="match status" value="1"/>
</dbReference>
<dbReference type="EMBL" id="JACGWN010000013">
    <property type="protein sequence ID" value="KAL0411300.1"/>
    <property type="molecule type" value="Genomic_DNA"/>
</dbReference>
<dbReference type="AlphaFoldDB" id="A0AAW2U483"/>
<accession>A0AAW2U483</accession>
<dbReference type="Pfam" id="PF03108">
    <property type="entry name" value="DBD_Tnp_Mut"/>
    <property type="match status" value="1"/>
</dbReference>
<dbReference type="PANTHER" id="PTHR31973:SF187">
    <property type="entry name" value="MUTATOR TRANSPOSASE MUDRA PROTEIN"/>
    <property type="match status" value="1"/>
</dbReference>
<sequence>MPVCDDDDVTTMFEMHKVSKKINLYVADDLENVEGGNEEGSEEGATEEGLRVTMMMGLTRMVVNSSDEEFLDDPFVGLLNKDGVTIPENPMQKIKLEKGMVFTNVDMFREVLKEYVIREGFQIKRIKNKKSRVTVVCAAEGCSWRVHASPLPDGETFMIKTLEGKHTCVRADKIKEASASWMANKLIDVLRKNPDMKARGLRNEIRKFGVTPPYMQLYRAKKMAIDIIEGGHTSSYGLLSAYAKMVEKTNPDSLVKLQYHTNAEGRPIELSKEFS</sequence>
<evidence type="ECO:0000313" key="2">
    <source>
        <dbReference type="EMBL" id="KAL0411300.1"/>
    </source>
</evidence>
<gene>
    <name evidence="2" type="ORF">Slati_3719700</name>
</gene>
<proteinExistence type="predicted"/>
<feature type="domain" description="Transposase MuDR plant" evidence="1">
    <location>
        <begin position="94"/>
        <end position="159"/>
    </location>
</feature>
<protein>
    <recommendedName>
        <fullName evidence="1">Transposase MuDR plant domain-containing protein</fullName>
    </recommendedName>
</protein>
<organism evidence="2">
    <name type="scientific">Sesamum latifolium</name>
    <dbReference type="NCBI Taxonomy" id="2727402"/>
    <lineage>
        <taxon>Eukaryota</taxon>
        <taxon>Viridiplantae</taxon>
        <taxon>Streptophyta</taxon>
        <taxon>Embryophyta</taxon>
        <taxon>Tracheophyta</taxon>
        <taxon>Spermatophyta</taxon>
        <taxon>Magnoliopsida</taxon>
        <taxon>eudicotyledons</taxon>
        <taxon>Gunneridae</taxon>
        <taxon>Pentapetalae</taxon>
        <taxon>asterids</taxon>
        <taxon>lamiids</taxon>
        <taxon>Lamiales</taxon>
        <taxon>Pedaliaceae</taxon>
        <taxon>Sesamum</taxon>
    </lineage>
</organism>
<name>A0AAW2U483_9LAMI</name>
<reference evidence="2" key="2">
    <citation type="journal article" date="2024" name="Plant">
        <title>Genomic evolution and insights into agronomic trait innovations of Sesamum species.</title>
        <authorList>
            <person name="Miao H."/>
            <person name="Wang L."/>
            <person name="Qu L."/>
            <person name="Liu H."/>
            <person name="Sun Y."/>
            <person name="Le M."/>
            <person name="Wang Q."/>
            <person name="Wei S."/>
            <person name="Zheng Y."/>
            <person name="Lin W."/>
            <person name="Duan Y."/>
            <person name="Cao H."/>
            <person name="Xiong S."/>
            <person name="Wang X."/>
            <person name="Wei L."/>
            <person name="Li C."/>
            <person name="Ma Q."/>
            <person name="Ju M."/>
            <person name="Zhao R."/>
            <person name="Li G."/>
            <person name="Mu C."/>
            <person name="Tian Q."/>
            <person name="Mei H."/>
            <person name="Zhang T."/>
            <person name="Gao T."/>
            <person name="Zhang H."/>
        </authorList>
    </citation>
    <scope>NUCLEOTIDE SEQUENCE</scope>
    <source>
        <strain evidence="2">KEN1</strain>
    </source>
</reference>
<evidence type="ECO:0000259" key="1">
    <source>
        <dbReference type="Pfam" id="PF03108"/>
    </source>
</evidence>
<reference evidence="2" key="1">
    <citation type="submission" date="2020-06" db="EMBL/GenBank/DDBJ databases">
        <authorList>
            <person name="Li T."/>
            <person name="Hu X."/>
            <person name="Zhang T."/>
            <person name="Song X."/>
            <person name="Zhang H."/>
            <person name="Dai N."/>
            <person name="Sheng W."/>
            <person name="Hou X."/>
            <person name="Wei L."/>
        </authorList>
    </citation>
    <scope>NUCLEOTIDE SEQUENCE</scope>
    <source>
        <strain evidence="2">KEN1</strain>
        <tissue evidence="2">Leaf</tissue>
    </source>
</reference>
<comment type="caution">
    <text evidence="2">The sequence shown here is derived from an EMBL/GenBank/DDBJ whole genome shotgun (WGS) entry which is preliminary data.</text>
</comment>